<name>A0A078A3K0_STYLE</name>
<reference evidence="2 3" key="1">
    <citation type="submission" date="2014-06" db="EMBL/GenBank/DDBJ databases">
        <authorList>
            <person name="Swart Estienne"/>
        </authorList>
    </citation>
    <scope>NUCLEOTIDE SEQUENCE [LARGE SCALE GENOMIC DNA]</scope>
    <source>
        <strain evidence="2 3">130c</strain>
    </source>
</reference>
<evidence type="ECO:0000313" key="2">
    <source>
        <dbReference type="EMBL" id="CDW76103.1"/>
    </source>
</evidence>
<sequence>MVPIIFNNTQTPKGINSKDPFNSHSLHLIIITLAKSSCKFQKIIMMHWQAQFGLSNYTKQMSIMDVEKLVAKALRFCQTEQIQSFNTKEWQKHNIKREPHPQYQQQQHSQQKMGYDQQIPQVNNSAAAVLGKRTQQQMVIQNPQDYHHDHSYSAPSKQMSYQQQQELMLKRQKLSESREQHTYVSTNTQYNKSQDSYHQKHPQMMYQNISQHTQVSSQSQQVHGQQYYPPQHQQYNERVIAQMNKGSIQGYKESHWQNQGMMSHHYQQTQQMLNPQAALMQTQMIQSAYHIPQSNQEISKLKSKPQLSFHTLLDSFKKYKENLRDPKVVNLSEISQGDFEKQVDLNSRQQEKRDRVGDFFLQVIENTSCKFIRTQDESLIQILKPACDIYQEKRKMHEYNQSLEQKKNEEEAEENPEIQYIDEETKQRIQKEFQEKVSPQSMVCDFYQIKKMLQNMINQRFEILEYIKDDINFRIKVQNKESSIITKTVILFIDCDLGKAYIIEIARINSLIGREEHSSGLKILFDINQLSTLFDEQFFNKYLNKQAQQPLLPAQNQVLAAPSASYDQTNRYSQHHAHYETPKQPLIPPSSTQMSQYERSQWINNGSSSQQQPSYHPSNQNQYSNSQQHQQSQYANQQQQQQQHYQPRQPLLKTQHKYIKQE</sequence>
<feature type="compositionally biased region" description="Polar residues" evidence="1">
    <location>
        <begin position="589"/>
        <end position="606"/>
    </location>
</feature>
<organism evidence="2 3">
    <name type="scientific">Stylonychia lemnae</name>
    <name type="common">Ciliate</name>
    <dbReference type="NCBI Taxonomy" id="5949"/>
    <lineage>
        <taxon>Eukaryota</taxon>
        <taxon>Sar</taxon>
        <taxon>Alveolata</taxon>
        <taxon>Ciliophora</taxon>
        <taxon>Intramacronucleata</taxon>
        <taxon>Spirotrichea</taxon>
        <taxon>Stichotrichia</taxon>
        <taxon>Sporadotrichida</taxon>
        <taxon>Oxytrichidae</taxon>
        <taxon>Stylonychinae</taxon>
        <taxon>Stylonychia</taxon>
    </lineage>
</organism>
<proteinExistence type="predicted"/>
<gene>
    <name evidence="2" type="primary">Contig1193.g1290</name>
    <name evidence="2" type="ORF">STYLEM_5099</name>
</gene>
<evidence type="ECO:0000256" key="1">
    <source>
        <dbReference type="SAM" id="MobiDB-lite"/>
    </source>
</evidence>
<protein>
    <submittedName>
        <fullName evidence="2">Uncharacterized protein</fullName>
    </submittedName>
</protein>
<dbReference type="Proteomes" id="UP000039865">
    <property type="component" value="Unassembled WGS sequence"/>
</dbReference>
<evidence type="ECO:0000313" key="3">
    <source>
        <dbReference type="Proteomes" id="UP000039865"/>
    </source>
</evidence>
<dbReference type="EMBL" id="CCKQ01004954">
    <property type="protein sequence ID" value="CDW76103.1"/>
    <property type="molecule type" value="Genomic_DNA"/>
</dbReference>
<feature type="compositionally biased region" description="Low complexity" evidence="1">
    <location>
        <begin position="607"/>
        <end position="650"/>
    </location>
</feature>
<dbReference type="InParanoid" id="A0A078A3K0"/>
<dbReference type="AlphaFoldDB" id="A0A078A3K0"/>
<keyword evidence="3" id="KW-1185">Reference proteome</keyword>
<feature type="region of interest" description="Disordered" evidence="1">
    <location>
        <begin position="570"/>
        <end position="662"/>
    </location>
</feature>
<accession>A0A078A3K0</accession>